<dbReference type="Gene3D" id="3.40.50.300">
    <property type="entry name" value="P-loop containing nucleotide triphosphate hydrolases"/>
    <property type="match status" value="2"/>
</dbReference>
<name>A0A7C3MK67_DICTH</name>
<evidence type="ECO:0000256" key="1">
    <source>
        <dbReference type="ARBA" id="ARBA00023054"/>
    </source>
</evidence>
<dbReference type="Pfam" id="PF06470">
    <property type="entry name" value="SMC_hinge"/>
    <property type="match status" value="1"/>
</dbReference>
<dbReference type="InterPro" id="IPR024704">
    <property type="entry name" value="SMC"/>
</dbReference>
<dbReference type="InterPro" id="IPR010935">
    <property type="entry name" value="SMC_hinge"/>
</dbReference>
<dbReference type="PIRSF" id="PIRSF005719">
    <property type="entry name" value="SMC"/>
    <property type="match status" value="1"/>
</dbReference>
<feature type="coiled-coil region" evidence="2">
    <location>
        <begin position="168"/>
        <end position="325"/>
    </location>
</feature>
<protein>
    <submittedName>
        <fullName evidence="4">Chromosome segregation protein SMC</fullName>
    </submittedName>
</protein>
<dbReference type="InterPro" id="IPR036277">
    <property type="entry name" value="SMC_hinge_sf"/>
</dbReference>
<dbReference type="InterPro" id="IPR003395">
    <property type="entry name" value="RecF/RecN/SMC_N"/>
</dbReference>
<dbReference type="AlphaFoldDB" id="A0A7C3MK67"/>
<comment type="caution">
    <text evidence="4">The sequence shown here is derived from an EMBL/GenBank/DDBJ whole genome shotgun (WGS) entry which is preliminary data.</text>
</comment>
<dbReference type="SUPFAM" id="SSF52540">
    <property type="entry name" value="P-loop containing nucleoside triphosphate hydrolases"/>
    <property type="match status" value="1"/>
</dbReference>
<organism evidence="4">
    <name type="scientific">Dictyoglomus thermophilum</name>
    <dbReference type="NCBI Taxonomy" id="14"/>
    <lineage>
        <taxon>Bacteria</taxon>
        <taxon>Pseudomonadati</taxon>
        <taxon>Dictyoglomota</taxon>
        <taxon>Dictyoglomia</taxon>
        <taxon>Dictyoglomales</taxon>
        <taxon>Dictyoglomaceae</taxon>
        <taxon>Dictyoglomus</taxon>
    </lineage>
</organism>
<dbReference type="SUPFAM" id="SSF75553">
    <property type="entry name" value="Smc hinge domain"/>
    <property type="match status" value="1"/>
</dbReference>
<reference evidence="4" key="1">
    <citation type="journal article" date="2020" name="mSystems">
        <title>Genome- and Community-Level Interaction Insights into Carbon Utilization and Element Cycling Functions of Hydrothermarchaeota in Hydrothermal Sediment.</title>
        <authorList>
            <person name="Zhou Z."/>
            <person name="Liu Y."/>
            <person name="Xu W."/>
            <person name="Pan J."/>
            <person name="Luo Z.H."/>
            <person name="Li M."/>
        </authorList>
    </citation>
    <scope>NUCLEOTIDE SEQUENCE [LARGE SCALE GENOMIC DNA]</scope>
    <source>
        <strain evidence="4">SpSt-81</strain>
    </source>
</reference>
<evidence type="ECO:0000256" key="2">
    <source>
        <dbReference type="SAM" id="Coils"/>
    </source>
</evidence>
<proteinExistence type="predicted"/>
<dbReference type="GO" id="GO:0005694">
    <property type="term" value="C:chromosome"/>
    <property type="evidence" value="ECO:0007669"/>
    <property type="project" value="InterPro"/>
</dbReference>
<accession>A0A7C3MK67</accession>
<keyword evidence="1 2" id="KW-0175">Coiled coil</keyword>
<dbReference type="GO" id="GO:0005524">
    <property type="term" value="F:ATP binding"/>
    <property type="evidence" value="ECO:0007669"/>
    <property type="project" value="InterPro"/>
</dbReference>
<dbReference type="PANTHER" id="PTHR43977">
    <property type="entry name" value="STRUCTURAL MAINTENANCE OF CHROMOSOMES PROTEIN 3"/>
    <property type="match status" value="1"/>
</dbReference>
<dbReference type="GO" id="GO:0016887">
    <property type="term" value="F:ATP hydrolysis activity"/>
    <property type="evidence" value="ECO:0007669"/>
    <property type="project" value="InterPro"/>
</dbReference>
<gene>
    <name evidence="4" type="ORF">ENW00_05380</name>
</gene>
<feature type="domain" description="SMC hinge" evidence="3">
    <location>
        <begin position="476"/>
        <end position="591"/>
    </location>
</feature>
<dbReference type="Pfam" id="PF02463">
    <property type="entry name" value="SMC_N"/>
    <property type="match status" value="1"/>
</dbReference>
<feature type="coiled-coil region" evidence="2">
    <location>
        <begin position="632"/>
        <end position="810"/>
    </location>
</feature>
<dbReference type="InterPro" id="IPR027417">
    <property type="entry name" value="P-loop_NTPase"/>
</dbReference>
<sequence>MIYLKRLELHNFKSFIGSTKIPFSQNFTVITGPNGSGKSNILDAIRWVLGEQRVKTLRAEKVDEVIFGGNKFHPPSNFAEVDLCLQLDDEEIEISRKIYREEESNYYINNKLVRLKDIQMFFLNLGLGRYSFAFLNQGEIDNLVVKENERLREIIESIAGISGYHEKVKDILLKLEVVENEWNKLEEKRKEMEANLDILKEEARVAQKYEEINKKIADVRESLKYCLRQKALKNLEKYKKEFENIDLRLKELENVIDSIILNKEELQREKENIDKILKDKKAYLESLDNELQKLSIEKSRNEEKRNLLTERLKSIREERTDLEKELYLVGTQRNDIEKKLESINSENYDEIFDILKDREIALQEKIIEKSRLEQKIKEFSEFSFSHEDVEIIDNKIEKIDIVIRNWEKRLFNLKNYRESLEKDYIEKNKIFRKKEETFEKNIVEINKLKNLIGELKESLVENYPRGVREIIHYKREKIHDIFKNIIEIPFEYLEALYNLLGNTIYDIIVNDEKTAKELINFLKEKRVGWATFRPLTLNRYEKIKDLPEKLKNVAVRAIDIVKYDCQYDNLVKNILGNVIIFNNFDSAVENKDILNDGWRIVTLQGEVFLPSGTISGGIRFNIEATLLSEKSIVENEEKIRDLIESNQFLKRDLEILRNEIDKMKDIRVKLEPIIIKLENLIKKKREEKQNLLERRRKLEIYEREGLFLEDRLKAIIDEINSLQRDIKIWRDKYENCKIQKIALEKELNLLQERYSYLEKRMKNIDQEIMKIDDDLSNLSKNIKYLENRIKELLEEKRRLLEENNEFFEKQSLLTTRIKELEKKWQENREEEIVLLEKKKDLLNRIRELEVDIENNYQEDWELKIDLPEEKLRILEKDLVKELEKLGPVNFLAKTKLEEGEKKYKELIIQIDDVYGSINSLRKIIRETREEAEKRFVGCFLQFKDLVNKNWQLFFPNSNLEIFLDNESDPLTSDIKLRISSQKKSWRNIIMLSGGEKSLVGISILLSAVELAHINFCFWDEIDSALDNQNAMILGRKIKELSKENQFILISHNPVLMQYADIIYGVTLNDKGSSQVFFWKLEEEVAN</sequence>
<dbReference type="Gene3D" id="3.30.70.1620">
    <property type="match status" value="1"/>
</dbReference>
<dbReference type="GO" id="GO:0051276">
    <property type="term" value="P:chromosome organization"/>
    <property type="evidence" value="ECO:0007669"/>
    <property type="project" value="InterPro"/>
</dbReference>
<evidence type="ECO:0000259" key="3">
    <source>
        <dbReference type="SMART" id="SM00968"/>
    </source>
</evidence>
<dbReference type="EMBL" id="DTIN01000015">
    <property type="protein sequence ID" value="HFX13575.1"/>
    <property type="molecule type" value="Genomic_DNA"/>
</dbReference>
<evidence type="ECO:0000313" key="4">
    <source>
        <dbReference type="EMBL" id="HFX13575.1"/>
    </source>
</evidence>
<dbReference type="Gene3D" id="1.20.1060.20">
    <property type="match status" value="1"/>
</dbReference>
<dbReference type="SMART" id="SM00968">
    <property type="entry name" value="SMC_hinge"/>
    <property type="match status" value="1"/>
</dbReference>